<dbReference type="CDD" id="cd02846">
    <property type="entry name" value="PAZ_argonaute_like"/>
    <property type="match status" value="1"/>
</dbReference>
<dbReference type="InterPro" id="IPR012337">
    <property type="entry name" value="RNaseH-like_sf"/>
</dbReference>
<dbReference type="SMART" id="SM00950">
    <property type="entry name" value="Piwi"/>
    <property type="match status" value="1"/>
</dbReference>
<dbReference type="InterPro" id="IPR003100">
    <property type="entry name" value="PAZ_dom"/>
</dbReference>
<dbReference type="Gene3D" id="2.170.260.10">
    <property type="entry name" value="paz domain"/>
    <property type="match status" value="1"/>
</dbReference>
<dbReference type="WBParaSite" id="Pan_g13015.t1">
    <property type="protein sequence ID" value="Pan_g13015.t1"/>
    <property type="gene ID" value="Pan_g13015"/>
</dbReference>
<dbReference type="PROSITE" id="PS50821">
    <property type="entry name" value="PAZ"/>
    <property type="match status" value="1"/>
</dbReference>
<evidence type="ECO:0000259" key="3">
    <source>
        <dbReference type="PROSITE" id="PS50822"/>
    </source>
</evidence>
<feature type="region of interest" description="Disordered" evidence="1">
    <location>
        <begin position="930"/>
        <end position="968"/>
    </location>
</feature>
<dbReference type="Proteomes" id="UP000492821">
    <property type="component" value="Unassembled WGS sequence"/>
</dbReference>
<feature type="region of interest" description="Disordered" evidence="1">
    <location>
        <begin position="1"/>
        <end position="29"/>
    </location>
</feature>
<dbReference type="PANTHER" id="PTHR22891">
    <property type="entry name" value="EUKARYOTIC TRANSLATION INITIATION FACTOR 2C"/>
    <property type="match status" value="1"/>
</dbReference>
<reference evidence="5" key="2">
    <citation type="submission" date="2020-10" db="UniProtKB">
        <authorList>
            <consortium name="WormBaseParasite"/>
        </authorList>
    </citation>
    <scope>IDENTIFICATION</scope>
</reference>
<feature type="domain" description="Piwi" evidence="3">
    <location>
        <begin position="575"/>
        <end position="912"/>
    </location>
</feature>
<dbReference type="SUPFAM" id="SSF101690">
    <property type="entry name" value="PAZ domain"/>
    <property type="match status" value="1"/>
</dbReference>
<evidence type="ECO:0000313" key="4">
    <source>
        <dbReference type="Proteomes" id="UP000492821"/>
    </source>
</evidence>
<sequence length="1000" mass="113083">MSLSDSSSHGGEDSDPPTEAHSSPDARREIYRTAARDLGNPVACEKLKKGETLDDDHQILVKTNIHGVRMNLDPKIIVYQYHVNLMKRHVDNKTGNLVDYPMYNMLGLDTDYFKVNRRRMTTKIFKVLCDTYPVFGHANNFVYDSANTFFTFNELPKDRKIYEIDEDLSTEWLGRKNQIYLEIVNPESPVQFNVKDFSHISRNFKVYNQEVIRFLELATSHYPINHTGEHIMYNNTATYFMDPTRYGYTHQDLRDLGNGKYISIGASKNVLSIEGPTMRAAAALSIDSKKVLYYHTGTLLDIICRLCDIRNPHGTFDSRHFTKIRGFIKKLVCHRAYGDFGNATVVLYDIRPMTADTYTFNAGEGRNPTVQQYLREKYEIELEFPHLPMVCEMMPNKSLSFYPLEVLRIADFQRVGAGTTPDDIREIIRSTAVAPNVKQVEVDRSYKSFNFENNAFMNTMGISIMEKPIVVSARLLTAPSIQYANGTDQPQVNGTWRMNKQALFLRPGVCDGWACVLIESGGQTNFEEFKNFGRMYWAEANRRGLVMPQPLDCLAVASDREALKDVFLSAVNMRCKFLLIGHPDKENTLHSAIKTLERKHDIVTQCVKTSTLSKVAAQRSQLTLENLVMKGNVKMGGLNYSIKLKTMPIDEGVLFLGFGLSAPGAGFGTVTPTDEKKPQKQPDTAADADDIKKRAYSVIGYAANDSEHHDEFTGNFLLQPSYRDDKVVVSQLIFEDVFSRYLKNHNNVAPTRVILYRNGCTEGQFGDVLRYELPHLRTAMKTHFQCSSKNKIPLTVIVPSKVHSVRFFNSTINPQDKAMDQNICPGVVIDSAVTHSAFCEFYLNSHRAIQGTAKTPKYSIIYNDDEDATLDMFERWTNALCYDFQIVNSPTSLPAPAYIANRYAERGRMLLNCYEDTSLRNGQAANSAVVPPVVPAPLPPPPPPPAVNGNGEEPHHEDEDSGSASGSSLHQDLLSQHFYLHSLLINYNERPDLRRRRLNA</sequence>
<dbReference type="Gene3D" id="3.30.420.10">
    <property type="entry name" value="Ribonuclease H-like superfamily/Ribonuclease H"/>
    <property type="match status" value="1"/>
</dbReference>
<name>A0A7E4UUJ2_PANRE</name>
<evidence type="ECO:0000259" key="2">
    <source>
        <dbReference type="PROSITE" id="PS50821"/>
    </source>
</evidence>
<organism evidence="4 5">
    <name type="scientific">Panagrellus redivivus</name>
    <name type="common">Microworm</name>
    <dbReference type="NCBI Taxonomy" id="6233"/>
    <lineage>
        <taxon>Eukaryota</taxon>
        <taxon>Metazoa</taxon>
        <taxon>Ecdysozoa</taxon>
        <taxon>Nematoda</taxon>
        <taxon>Chromadorea</taxon>
        <taxon>Rhabditida</taxon>
        <taxon>Tylenchina</taxon>
        <taxon>Panagrolaimomorpha</taxon>
        <taxon>Panagrolaimoidea</taxon>
        <taxon>Panagrolaimidae</taxon>
        <taxon>Panagrellus</taxon>
    </lineage>
</organism>
<dbReference type="Gene3D" id="3.40.50.2300">
    <property type="match status" value="1"/>
</dbReference>
<proteinExistence type="predicted"/>
<dbReference type="InterPro" id="IPR003165">
    <property type="entry name" value="Piwi"/>
</dbReference>
<dbReference type="InterPro" id="IPR036397">
    <property type="entry name" value="RNaseH_sf"/>
</dbReference>
<keyword evidence="4" id="KW-1185">Reference proteome</keyword>
<dbReference type="AlphaFoldDB" id="A0A7E4UUJ2"/>
<dbReference type="InterPro" id="IPR036085">
    <property type="entry name" value="PAZ_dom_sf"/>
</dbReference>
<dbReference type="SUPFAM" id="SSF53098">
    <property type="entry name" value="Ribonuclease H-like"/>
    <property type="match status" value="1"/>
</dbReference>
<evidence type="ECO:0000313" key="5">
    <source>
        <dbReference type="WBParaSite" id="Pan_g13015.t1"/>
    </source>
</evidence>
<dbReference type="Pfam" id="PF02170">
    <property type="entry name" value="PAZ"/>
    <property type="match status" value="1"/>
</dbReference>
<protein>
    <submittedName>
        <fullName evidence="5">Piwi domain-containing protein</fullName>
    </submittedName>
</protein>
<reference evidence="4" key="1">
    <citation type="journal article" date="2013" name="Genetics">
        <title>The draft genome and transcriptome of Panagrellus redivivus are shaped by the harsh demands of a free-living lifestyle.</title>
        <authorList>
            <person name="Srinivasan J."/>
            <person name="Dillman A.R."/>
            <person name="Macchietto M.G."/>
            <person name="Heikkinen L."/>
            <person name="Lakso M."/>
            <person name="Fracchia K.M."/>
            <person name="Antoshechkin I."/>
            <person name="Mortazavi A."/>
            <person name="Wong G."/>
            <person name="Sternberg P.W."/>
        </authorList>
    </citation>
    <scope>NUCLEOTIDE SEQUENCE [LARGE SCALE GENOMIC DNA]</scope>
    <source>
        <strain evidence="4">MT8872</strain>
    </source>
</reference>
<feature type="domain" description="PAZ" evidence="2">
    <location>
        <begin position="298"/>
        <end position="411"/>
    </location>
</feature>
<dbReference type="Pfam" id="PF02171">
    <property type="entry name" value="Piwi"/>
    <property type="match status" value="1"/>
</dbReference>
<dbReference type="PROSITE" id="PS50822">
    <property type="entry name" value="PIWI"/>
    <property type="match status" value="1"/>
</dbReference>
<accession>A0A7E4UUJ2</accession>
<dbReference type="GO" id="GO:0003723">
    <property type="term" value="F:RNA binding"/>
    <property type="evidence" value="ECO:0007669"/>
    <property type="project" value="InterPro"/>
</dbReference>
<feature type="compositionally biased region" description="Pro residues" evidence="1">
    <location>
        <begin position="932"/>
        <end position="946"/>
    </location>
</feature>
<evidence type="ECO:0000256" key="1">
    <source>
        <dbReference type="SAM" id="MobiDB-lite"/>
    </source>
</evidence>